<name>A0A3B0ZLG7_9ZZZZ</name>
<evidence type="ECO:0000256" key="3">
    <source>
        <dbReference type="ARBA" id="ARBA00023136"/>
    </source>
</evidence>
<dbReference type="CDD" id="cd13403">
    <property type="entry name" value="MLTF-like"/>
    <property type="match status" value="1"/>
</dbReference>
<comment type="subcellular location">
    <subcellularLocation>
        <location evidence="1">Cell outer membrane</location>
        <topology evidence="1">Peripheral membrane protein</topology>
    </subcellularLocation>
</comment>
<dbReference type="SUPFAM" id="SSF53850">
    <property type="entry name" value="Periplasmic binding protein-like II"/>
    <property type="match status" value="1"/>
</dbReference>
<dbReference type="GO" id="GO:0008933">
    <property type="term" value="F:peptidoglycan lytic transglycosylase activity"/>
    <property type="evidence" value="ECO:0007669"/>
    <property type="project" value="TreeGrafter"/>
</dbReference>
<dbReference type="HAMAP" id="MF_02016">
    <property type="entry name" value="MltF"/>
    <property type="match status" value="1"/>
</dbReference>
<dbReference type="PANTHER" id="PTHR35936:SF32">
    <property type="entry name" value="MEMBRANE-BOUND LYTIC MUREIN TRANSGLYCOSYLASE F"/>
    <property type="match status" value="1"/>
</dbReference>
<feature type="transmembrane region" description="Helical" evidence="7">
    <location>
        <begin position="35"/>
        <end position="54"/>
    </location>
</feature>
<keyword evidence="2" id="KW-0732">Signal</keyword>
<accession>A0A3B0ZLG7</accession>
<evidence type="ECO:0000256" key="7">
    <source>
        <dbReference type="SAM" id="Phobius"/>
    </source>
</evidence>
<evidence type="ECO:0000259" key="8">
    <source>
        <dbReference type="SMART" id="SM00062"/>
    </source>
</evidence>
<keyword evidence="6" id="KW-0961">Cell wall biogenesis/degradation</keyword>
<dbReference type="InterPro" id="IPR008258">
    <property type="entry name" value="Transglycosylase_SLT_dom_1"/>
</dbReference>
<gene>
    <name evidence="9" type="ORF">MNBD_GAMMA21-527</name>
</gene>
<evidence type="ECO:0000256" key="6">
    <source>
        <dbReference type="ARBA" id="ARBA00023316"/>
    </source>
</evidence>
<keyword evidence="7" id="KW-1133">Transmembrane helix</keyword>
<keyword evidence="3 7" id="KW-0472">Membrane</keyword>
<dbReference type="GO" id="GO:0009279">
    <property type="term" value="C:cell outer membrane"/>
    <property type="evidence" value="ECO:0007669"/>
    <property type="project" value="UniProtKB-SubCell"/>
</dbReference>
<reference evidence="9" key="1">
    <citation type="submission" date="2018-06" db="EMBL/GenBank/DDBJ databases">
        <authorList>
            <person name="Zhirakovskaya E."/>
        </authorList>
    </citation>
    <scope>NUCLEOTIDE SEQUENCE</scope>
</reference>
<dbReference type="AlphaFoldDB" id="A0A3B0ZLG7"/>
<dbReference type="EMBL" id="UOFR01000015">
    <property type="protein sequence ID" value="VAW92491.1"/>
    <property type="molecule type" value="Genomic_DNA"/>
</dbReference>
<dbReference type="CDD" id="cd01009">
    <property type="entry name" value="PBP2_YfhD_N"/>
    <property type="match status" value="1"/>
</dbReference>
<dbReference type="Gene3D" id="3.40.190.10">
    <property type="entry name" value="Periplasmic binding protein-like II"/>
    <property type="match status" value="2"/>
</dbReference>
<dbReference type="GO" id="GO:0071555">
    <property type="term" value="P:cell wall organization"/>
    <property type="evidence" value="ECO:0007669"/>
    <property type="project" value="UniProtKB-KW"/>
</dbReference>
<keyword evidence="7" id="KW-0812">Transmembrane</keyword>
<dbReference type="InterPro" id="IPR023346">
    <property type="entry name" value="Lysozyme-like_dom_sf"/>
</dbReference>
<evidence type="ECO:0000313" key="9">
    <source>
        <dbReference type="EMBL" id="VAW92491.1"/>
    </source>
</evidence>
<dbReference type="InterPro" id="IPR001638">
    <property type="entry name" value="Solute-binding_3/MltF_N"/>
</dbReference>
<dbReference type="Pfam" id="PF01464">
    <property type="entry name" value="SLT"/>
    <property type="match status" value="1"/>
</dbReference>
<dbReference type="Pfam" id="PF00497">
    <property type="entry name" value="SBP_bac_3"/>
    <property type="match status" value="1"/>
</dbReference>
<keyword evidence="5" id="KW-0456">Lyase</keyword>
<sequence length="500" mass="57011">MSQNPMDRGVNRAQILSAVSDKCDVLLISVKNMRVFSGLIIVSIALVLVLNACAPQRTILQQVLAMGELKILTRNSGTTYYEGPQGPAGLEFELARRFAEKLGVKLKIVVPDNLNGILEKISEGDAHIAAAGLTITDERKKRVRFSPAYQTITQQVIYNVNSTRPKSIKQLDGAFEVLAQSAHVEQLKNLKAEHSSLNWTENTDADSTELLTLVAEDLIDYTVADSNEMAYNRRYYPKLRVAFDITKPQKLAWAFPVTEDDSLYNEAKIFFEELTASGELERLLKNNYQHVKNYDYGGTHSYLAQIRRRLPTYLDMFQEAAEKYDLDWRLLASVSYQESHWRSNAVSHTGVRGMMMLTNNTAAELGVAERTDPYQSIMGGAKYLRKLIDKVPADIPEPDRIWIAVASYNVGFGHVEDARRLARKRGDDANKWVDIKATLPLLSKRKWYKQTRYGYARGWEPVRYVENIRSYYDILVWHLEKERPHLRNLRPILAFSSNVL</sequence>
<dbReference type="NCBIfam" id="NF008112">
    <property type="entry name" value="PRK10859.1"/>
    <property type="match status" value="1"/>
</dbReference>
<evidence type="ECO:0000256" key="2">
    <source>
        <dbReference type="ARBA" id="ARBA00022729"/>
    </source>
</evidence>
<evidence type="ECO:0000256" key="4">
    <source>
        <dbReference type="ARBA" id="ARBA00023237"/>
    </source>
</evidence>
<dbReference type="PANTHER" id="PTHR35936">
    <property type="entry name" value="MEMBRANE-BOUND LYTIC MUREIN TRANSGLYCOSYLASE F"/>
    <property type="match status" value="1"/>
</dbReference>
<proteinExistence type="inferred from homology"/>
<evidence type="ECO:0000256" key="5">
    <source>
        <dbReference type="ARBA" id="ARBA00023239"/>
    </source>
</evidence>
<dbReference type="InterPro" id="IPR023703">
    <property type="entry name" value="MltF"/>
</dbReference>
<dbReference type="SUPFAM" id="SSF53955">
    <property type="entry name" value="Lysozyme-like"/>
    <property type="match status" value="1"/>
</dbReference>
<dbReference type="SMART" id="SM00062">
    <property type="entry name" value="PBPb"/>
    <property type="match status" value="1"/>
</dbReference>
<evidence type="ECO:0000256" key="1">
    <source>
        <dbReference type="ARBA" id="ARBA00004339"/>
    </source>
</evidence>
<protein>
    <submittedName>
        <fullName evidence="9">Membrane-bound lytic murein transglycosylase F</fullName>
    </submittedName>
</protein>
<feature type="domain" description="Solute-binding protein family 3/N-terminal" evidence="8">
    <location>
        <begin position="68"/>
        <end position="291"/>
    </location>
</feature>
<keyword evidence="4" id="KW-0998">Cell outer membrane</keyword>
<organism evidence="9">
    <name type="scientific">hydrothermal vent metagenome</name>
    <dbReference type="NCBI Taxonomy" id="652676"/>
    <lineage>
        <taxon>unclassified sequences</taxon>
        <taxon>metagenomes</taxon>
        <taxon>ecological metagenomes</taxon>
    </lineage>
</organism>
<dbReference type="Gene3D" id="1.10.530.10">
    <property type="match status" value="1"/>
</dbReference>
<dbReference type="GO" id="GO:0009253">
    <property type="term" value="P:peptidoglycan catabolic process"/>
    <property type="evidence" value="ECO:0007669"/>
    <property type="project" value="TreeGrafter"/>
</dbReference>